<gene>
    <name evidence="2" type="ORF">BU26DRAFT_573582</name>
</gene>
<protein>
    <submittedName>
        <fullName evidence="2">Uncharacterized protein</fullName>
    </submittedName>
</protein>
<keyword evidence="1" id="KW-0812">Transmembrane</keyword>
<dbReference type="EMBL" id="ML987189">
    <property type="protein sequence ID" value="KAF2255809.1"/>
    <property type="molecule type" value="Genomic_DNA"/>
</dbReference>
<keyword evidence="1" id="KW-0472">Membrane</keyword>
<keyword evidence="1" id="KW-1133">Transmembrane helix</keyword>
<name>A0A6A6IZE1_9PLEO</name>
<dbReference type="Proteomes" id="UP000800094">
    <property type="component" value="Unassembled WGS sequence"/>
</dbReference>
<evidence type="ECO:0000313" key="3">
    <source>
        <dbReference type="Proteomes" id="UP000800094"/>
    </source>
</evidence>
<proteinExistence type="predicted"/>
<feature type="transmembrane region" description="Helical" evidence="1">
    <location>
        <begin position="38"/>
        <end position="64"/>
    </location>
</feature>
<keyword evidence="3" id="KW-1185">Reference proteome</keyword>
<feature type="transmembrane region" description="Helical" evidence="1">
    <location>
        <begin position="153"/>
        <end position="178"/>
    </location>
</feature>
<dbReference type="GeneID" id="54587634"/>
<sequence>MSSRGSHESLLKQLIQHSHDTDSPTEGELRLPGILERVGSYSICTIILGTACILGSFGFISFLWSGNSTNEGWRQIMITGWATRCVTLTALAIRTSISAQAIVSTSMLAMLALQWHEVPIASSAPVSLLRFANAGPSSLALPLLWPFRRLGPFPIAGVLVLTVALTASLTNITSTALLSDLEIGMLPGNEESMSLYIGKNTSGPGYNFRHYENEWDLWMRRPERFPAFAEAMAEGPVNMTGIHDTGVVLRAFLPIMSQTIRSNLRNFSGPTSLTAMRTICGKPKLDMEIVRDGNMDMGYHLKGIAWLDGSIKESAFVSNDSVKLDCLVPKANTGGTGVPEWHLTFCSLYDADFNDRVPVFKSDFLFSETALANTIPFDNNRDANAVYLVINVTDPHVSLPDYSDSEWTVMKNKTANVTFVISACMSVYRDFQMNVRASRPRNITEPEIQWDISNHAFDTFNIRRQLGATRVAWPLHDRGIMNLDSYSPLEISQTVRDHPASLFLFANTAFASWHQSNYSLAICQFCPFIGDAFAERSQAAVVADILKDTGHPALAIQAYELMVYGISYYNHLVDFDLPDTAMTRSFVPALRPAAWRGYYAVSGLIMVHLGLMLAVITLYFYSGGRRGILGGAWNTVAQLQMEEQDWVWDVAKTRTDRGVRKLFEHRGLKRKFVGLVEDEGSYVIGANST</sequence>
<feature type="transmembrane region" description="Helical" evidence="1">
    <location>
        <begin position="598"/>
        <end position="621"/>
    </location>
</feature>
<evidence type="ECO:0000313" key="2">
    <source>
        <dbReference type="EMBL" id="KAF2255809.1"/>
    </source>
</evidence>
<dbReference type="OrthoDB" id="5428040at2759"/>
<dbReference type="AlphaFoldDB" id="A0A6A6IZE1"/>
<organism evidence="2 3">
    <name type="scientific">Trematosphaeria pertusa</name>
    <dbReference type="NCBI Taxonomy" id="390896"/>
    <lineage>
        <taxon>Eukaryota</taxon>
        <taxon>Fungi</taxon>
        <taxon>Dikarya</taxon>
        <taxon>Ascomycota</taxon>
        <taxon>Pezizomycotina</taxon>
        <taxon>Dothideomycetes</taxon>
        <taxon>Pleosporomycetidae</taxon>
        <taxon>Pleosporales</taxon>
        <taxon>Massarineae</taxon>
        <taxon>Trematosphaeriaceae</taxon>
        <taxon>Trematosphaeria</taxon>
    </lineage>
</organism>
<accession>A0A6A6IZE1</accession>
<reference evidence="2" key="1">
    <citation type="journal article" date="2020" name="Stud. Mycol.">
        <title>101 Dothideomycetes genomes: a test case for predicting lifestyles and emergence of pathogens.</title>
        <authorList>
            <person name="Haridas S."/>
            <person name="Albert R."/>
            <person name="Binder M."/>
            <person name="Bloem J."/>
            <person name="Labutti K."/>
            <person name="Salamov A."/>
            <person name="Andreopoulos B."/>
            <person name="Baker S."/>
            <person name="Barry K."/>
            <person name="Bills G."/>
            <person name="Bluhm B."/>
            <person name="Cannon C."/>
            <person name="Castanera R."/>
            <person name="Culley D."/>
            <person name="Daum C."/>
            <person name="Ezra D."/>
            <person name="Gonzalez J."/>
            <person name="Henrissat B."/>
            <person name="Kuo A."/>
            <person name="Liang C."/>
            <person name="Lipzen A."/>
            <person name="Lutzoni F."/>
            <person name="Magnuson J."/>
            <person name="Mondo S."/>
            <person name="Nolan M."/>
            <person name="Ohm R."/>
            <person name="Pangilinan J."/>
            <person name="Park H.-J."/>
            <person name="Ramirez L."/>
            <person name="Alfaro M."/>
            <person name="Sun H."/>
            <person name="Tritt A."/>
            <person name="Yoshinaga Y."/>
            <person name="Zwiers L.-H."/>
            <person name="Turgeon B."/>
            <person name="Goodwin S."/>
            <person name="Spatafora J."/>
            <person name="Crous P."/>
            <person name="Grigoriev I."/>
        </authorList>
    </citation>
    <scope>NUCLEOTIDE SEQUENCE</scope>
    <source>
        <strain evidence="2">CBS 122368</strain>
    </source>
</reference>
<evidence type="ECO:0000256" key="1">
    <source>
        <dbReference type="SAM" id="Phobius"/>
    </source>
</evidence>
<dbReference type="RefSeq" id="XP_033690813.1">
    <property type="nucleotide sequence ID" value="XM_033834304.1"/>
</dbReference>